<feature type="non-terminal residue" evidence="1">
    <location>
        <position position="1"/>
    </location>
</feature>
<keyword evidence="2" id="KW-1185">Reference proteome</keyword>
<gene>
    <name evidence="1" type="ORF">pipiens_006678</name>
</gene>
<dbReference type="Gene3D" id="3.80.10.10">
    <property type="entry name" value="Ribonuclease Inhibitor"/>
    <property type="match status" value="1"/>
</dbReference>
<dbReference type="AlphaFoldDB" id="A0ABD1DNJ3"/>
<dbReference type="EMBL" id="JBEHCU010004973">
    <property type="protein sequence ID" value="KAL1401337.1"/>
    <property type="molecule type" value="Genomic_DNA"/>
</dbReference>
<dbReference type="InterPro" id="IPR032675">
    <property type="entry name" value="LRR_dom_sf"/>
</dbReference>
<proteinExistence type="predicted"/>
<protein>
    <submittedName>
        <fullName evidence="1">Uncharacterized protein</fullName>
    </submittedName>
</protein>
<evidence type="ECO:0000313" key="2">
    <source>
        <dbReference type="Proteomes" id="UP001562425"/>
    </source>
</evidence>
<dbReference type="SUPFAM" id="SSF52047">
    <property type="entry name" value="RNI-like"/>
    <property type="match status" value="1"/>
</dbReference>
<comment type="caution">
    <text evidence="1">The sequence shown here is derived from an EMBL/GenBank/DDBJ whole genome shotgun (WGS) entry which is preliminary data.</text>
</comment>
<reference evidence="1 2" key="1">
    <citation type="submission" date="2024-05" db="EMBL/GenBank/DDBJ databases">
        <title>Culex pipiens pipiens assembly and annotation.</title>
        <authorList>
            <person name="Alout H."/>
            <person name="Durand T."/>
        </authorList>
    </citation>
    <scope>NUCLEOTIDE SEQUENCE [LARGE SCALE GENOMIC DNA]</scope>
    <source>
        <strain evidence="1">HA-2024</strain>
        <tissue evidence="1">Whole body</tissue>
    </source>
</reference>
<sequence>ALYAAFAKLPSLESVQLALVDTLIFVTGSGNLFNELPNVKFLKLNGCGFETEDLAALLGVLPNLEQLKLFNMFENVGDARVGDDLSEI</sequence>
<organism evidence="1 2">
    <name type="scientific">Culex pipiens pipiens</name>
    <name type="common">Northern house mosquito</name>
    <dbReference type="NCBI Taxonomy" id="38569"/>
    <lineage>
        <taxon>Eukaryota</taxon>
        <taxon>Metazoa</taxon>
        <taxon>Ecdysozoa</taxon>
        <taxon>Arthropoda</taxon>
        <taxon>Hexapoda</taxon>
        <taxon>Insecta</taxon>
        <taxon>Pterygota</taxon>
        <taxon>Neoptera</taxon>
        <taxon>Endopterygota</taxon>
        <taxon>Diptera</taxon>
        <taxon>Nematocera</taxon>
        <taxon>Culicoidea</taxon>
        <taxon>Culicidae</taxon>
        <taxon>Culicinae</taxon>
        <taxon>Culicini</taxon>
        <taxon>Culex</taxon>
        <taxon>Culex</taxon>
    </lineage>
</organism>
<dbReference type="Proteomes" id="UP001562425">
    <property type="component" value="Unassembled WGS sequence"/>
</dbReference>
<evidence type="ECO:0000313" key="1">
    <source>
        <dbReference type="EMBL" id="KAL1401337.1"/>
    </source>
</evidence>
<accession>A0ABD1DNJ3</accession>
<name>A0ABD1DNJ3_CULPP</name>